<evidence type="ECO:0000313" key="8">
    <source>
        <dbReference type="Proteomes" id="UP000680020"/>
    </source>
</evidence>
<name>A0AB35BZI1_9GAMM</name>
<dbReference type="AlphaFoldDB" id="A0AB35BZI1"/>
<dbReference type="InterPro" id="IPR011701">
    <property type="entry name" value="MFS"/>
</dbReference>
<feature type="transmembrane region" description="Helical" evidence="5">
    <location>
        <begin position="105"/>
        <end position="126"/>
    </location>
</feature>
<feature type="transmembrane region" description="Helical" evidence="5">
    <location>
        <begin position="227"/>
        <end position="246"/>
    </location>
</feature>
<dbReference type="RefSeq" id="WP_213404281.1">
    <property type="nucleotide sequence ID" value="NZ_JAGIBT010000011.1"/>
</dbReference>
<feature type="transmembrane region" description="Helical" evidence="5">
    <location>
        <begin position="433"/>
        <end position="454"/>
    </location>
</feature>
<gene>
    <name evidence="7" type="ORF">J7561_09200</name>
</gene>
<evidence type="ECO:0000256" key="5">
    <source>
        <dbReference type="SAM" id="Phobius"/>
    </source>
</evidence>
<reference evidence="7" key="1">
    <citation type="submission" date="2021-03" db="EMBL/GenBank/DDBJ databases">
        <title>Identification and antibiotic profiling of Wohlfahrtiimonas chitiniclastica, an underestimated human pathogen.</title>
        <authorList>
            <person name="Kopf A."/>
            <person name="Bunk B."/>
            <person name="Coldewey S."/>
            <person name="Gunzer F."/>
            <person name="Riedel T."/>
            <person name="Schroettner P."/>
        </authorList>
    </citation>
    <scope>NUCLEOTIDE SEQUENCE</scope>
    <source>
        <strain evidence="7">DSM 100917</strain>
    </source>
</reference>
<feature type="domain" description="Major facilitator superfamily (MFS) profile" evidence="6">
    <location>
        <begin position="14"/>
        <end position="459"/>
    </location>
</feature>
<comment type="caution">
    <text evidence="7">The sequence shown here is derived from an EMBL/GenBank/DDBJ whole genome shotgun (WGS) entry which is preliminary data.</text>
</comment>
<dbReference type="Proteomes" id="UP000680020">
    <property type="component" value="Unassembled WGS sequence"/>
</dbReference>
<dbReference type="Gene3D" id="1.20.1250.20">
    <property type="entry name" value="MFS general substrate transporter like domains"/>
    <property type="match status" value="1"/>
</dbReference>
<feature type="transmembrane region" description="Helical" evidence="5">
    <location>
        <begin position="326"/>
        <end position="349"/>
    </location>
</feature>
<dbReference type="GO" id="GO:0005886">
    <property type="term" value="C:plasma membrane"/>
    <property type="evidence" value="ECO:0007669"/>
    <property type="project" value="TreeGrafter"/>
</dbReference>
<keyword evidence="3 5" id="KW-1133">Transmembrane helix</keyword>
<evidence type="ECO:0000256" key="1">
    <source>
        <dbReference type="ARBA" id="ARBA00004141"/>
    </source>
</evidence>
<dbReference type="PRINTS" id="PR01036">
    <property type="entry name" value="TCRTETB"/>
</dbReference>
<dbReference type="PANTHER" id="PTHR23501">
    <property type="entry name" value="MAJOR FACILITATOR SUPERFAMILY"/>
    <property type="match status" value="1"/>
</dbReference>
<feature type="transmembrane region" description="Helical" evidence="5">
    <location>
        <begin position="355"/>
        <end position="375"/>
    </location>
</feature>
<feature type="transmembrane region" description="Helical" evidence="5">
    <location>
        <begin position="12"/>
        <end position="34"/>
    </location>
</feature>
<dbReference type="GO" id="GO:0022857">
    <property type="term" value="F:transmembrane transporter activity"/>
    <property type="evidence" value="ECO:0007669"/>
    <property type="project" value="InterPro"/>
</dbReference>
<dbReference type="EMBL" id="JAGIBU010000011">
    <property type="protein sequence ID" value="MBS7825373.1"/>
    <property type="molecule type" value="Genomic_DNA"/>
</dbReference>
<dbReference type="CDD" id="cd17503">
    <property type="entry name" value="MFS_LmrB_MDR_like"/>
    <property type="match status" value="1"/>
</dbReference>
<dbReference type="PROSITE" id="PS50850">
    <property type="entry name" value="MFS"/>
    <property type="match status" value="1"/>
</dbReference>
<dbReference type="InterPro" id="IPR020846">
    <property type="entry name" value="MFS_dom"/>
</dbReference>
<evidence type="ECO:0000313" key="7">
    <source>
        <dbReference type="EMBL" id="MBS7825373.1"/>
    </source>
</evidence>
<feature type="transmembrane region" description="Helical" evidence="5">
    <location>
        <begin position="166"/>
        <end position="188"/>
    </location>
</feature>
<feature type="transmembrane region" description="Helical" evidence="5">
    <location>
        <begin position="54"/>
        <end position="72"/>
    </location>
</feature>
<keyword evidence="4 5" id="KW-0472">Membrane</keyword>
<dbReference type="InterPro" id="IPR036259">
    <property type="entry name" value="MFS_trans_sf"/>
</dbReference>
<organism evidence="7 8">
    <name type="scientific">Wohlfahrtiimonas chitiniclastica</name>
    <dbReference type="NCBI Taxonomy" id="400946"/>
    <lineage>
        <taxon>Bacteria</taxon>
        <taxon>Pseudomonadati</taxon>
        <taxon>Pseudomonadota</taxon>
        <taxon>Gammaproteobacteria</taxon>
        <taxon>Cardiobacteriales</taxon>
        <taxon>Ignatzschineriaceae</taxon>
        <taxon>Wohlfahrtiimonas</taxon>
    </lineage>
</organism>
<dbReference type="Gene3D" id="1.20.1720.10">
    <property type="entry name" value="Multidrug resistance protein D"/>
    <property type="match status" value="1"/>
</dbReference>
<dbReference type="SUPFAM" id="SSF103473">
    <property type="entry name" value="MFS general substrate transporter"/>
    <property type="match status" value="1"/>
</dbReference>
<feature type="transmembrane region" description="Helical" evidence="5">
    <location>
        <begin position="296"/>
        <end position="314"/>
    </location>
</feature>
<feature type="transmembrane region" description="Helical" evidence="5">
    <location>
        <begin position="395"/>
        <end position="421"/>
    </location>
</feature>
<evidence type="ECO:0000256" key="4">
    <source>
        <dbReference type="ARBA" id="ARBA00023136"/>
    </source>
</evidence>
<feature type="transmembrane region" description="Helical" evidence="5">
    <location>
        <begin position="200"/>
        <end position="221"/>
    </location>
</feature>
<evidence type="ECO:0000256" key="3">
    <source>
        <dbReference type="ARBA" id="ARBA00022989"/>
    </source>
</evidence>
<keyword evidence="2 5" id="KW-0812">Transmembrane</keyword>
<proteinExistence type="predicted"/>
<accession>A0AB35BZI1</accession>
<feature type="transmembrane region" description="Helical" evidence="5">
    <location>
        <begin position="79"/>
        <end position="99"/>
    </location>
</feature>
<protein>
    <submittedName>
        <fullName evidence="7">MFS transporter</fullName>
    </submittedName>
</protein>
<feature type="transmembrane region" description="Helical" evidence="5">
    <location>
        <begin position="266"/>
        <end position="290"/>
    </location>
</feature>
<evidence type="ECO:0000259" key="6">
    <source>
        <dbReference type="PROSITE" id="PS50850"/>
    </source>
</evidence>
<dbReference type="PANTHER" id="PTHR23501:SF1">
    <property type="entry name" value="TRANSPORT PROTEIN HSRA-RELATED"/>
    <property type="match status" value="1"/>
</dbReference>
<dbReference type="Pfam" id="PF07690">
    <property type="entry name" value="MFS_1"/>
    <property type="match status" value="1"/>
</dbReference>
<feature type="transmembrane region" description="Helical" evidence="5">
    <location>
        <begin position="138"/>
        <end position="160"/>
    </location>
</feature>
<evidence type="ECO:0000256" key="2">
    <source>
        <dbReference type="ARBA" id="ARBA00022692"/>
    </source>
</evidence>
<sequence>MANSIASDRSKAVLPWILGVTIFMQMLETTILNTALPTMAKDLGESPLQMQSTIISYALTLAICTPLSGIISDKFGTKYTFIISLFVFTLGSLFCALSMNLTQLNLARVLQGVGGALSIPVARLSIFKTYPKSDILRIMNYAITPALIGPMLGPILGGYLVQYLSWHWVFLINLPIGLICLSLAIFFMPDYKADNVKMDYVGYVLFAASISLLILGLQFISRQNNEVFSMMLLCLGLLLLVSYWIYAYYSTSPLYSVELFKIRTFVVGIFGGILARLGIASIPFVVPLLLQVGMGYTPELSGWMLVPLALANLINKPMVTTIMRWYGYKTVLIINTLLISILIMVMGFVAPHVHAAVLIGLLFALGFCNSIQFSAMNTLTIADLTDENVSSGNSLMLVVQQASLTLAIAFAAIFMNIFAHVPMAYFDHKTEPFQATMIIMGLFTLFSTLVFVILKGTDGDNMANRTFKR</sequence>
<comment type="subcellular location">
    <subcellularLocation>
        <location evidence="1">Membrane</location>
        <topology evidence="1">Multi-pass membrane protein</topology>
    </subcellularLocation>
</comment>